<evidence type="ECO:0008006" key="3">
    <source>
        <dbReference type="Google" id="ProtNLM"/>
    </source>
</evidence>
<dbReference type="PATRIC" id="fig|162209.4.peg.1817"/>
<evidence type="ECO:0000313" key="1">
    <source>
        <dbReference type="EMBL" id="ALS22089.1"/>
    </source>
</evidence>
<dbReference type="InterPro" id="IPR010982">
    <property type="entry name" value="Lambda_DNA-bd_dom_sf"/>
</dbReference>
<reference evidence="1 2" key="2">
    <citation type="journal article" date="2016" name="Genome Announc.">
        <title>Complete Genome Sequences of Two Interactive Moderate Thermophiles, Paenibacillus napthalenovorans 32O-Y and Paenibacillus sp. 32O-W.</title>
        <authorList>
            <person name="Butler R.R.III."/>
            <person name="Wang J."/>
            <person name="Stark B.C."/>
            <person name="Pombert J.F."/>
        </authorList>
    </citation>
    <scope>NUCLEOTIDE SEQUENCE [LARGE SCALE GENOMIC DNA]</scope>
    <source>
        <strain evidence="1 2">32O-Y</strain>
    </source>
</reference>
<reference evidence="2" key="1">
    <citation type="submission" date="2015-12" db="EMBL/GenBank/DDBJ databases">
        <title>Complete genome sequences of two moderately thermophilic Paenibacillus species.</title>
        <authorList>
            <person name="Butler R.III."/>
            <person name="Wang J."/>
            <person name="Stark B.C."/>
            <person name="Pombert J.-F."/>
        </authorList>
    </citation>
    <scope>NUCLEOTIDE SEQUENCE [LARGE SCALE GENOMIC DNA]</scope>
    <source>
        <strain evidence="2">32O-Y</strain>
    </source>
</reference>
<dbReference type="EMBL" id="CP013652">
    <property type="protein sequence ID" value="ALS22089.1"/>
    <property type="molecule type" value="Genomic_DNA"/>
</dbReference>
<dbReference type="KEGG" id="pnp:IJ22_17150"/>
<keyword evidence="2" id="KW-1185">Reference proteome</keyword>
<dbReference type="Proteomes" id="UP000061660">
    <property type="component" value="Chromosome"/>
</dbReference>
<dbReference type="OrthoDB" id="2650742at2"/>
<accession>A0A0U2U6U2</accession>
<proteinExistence type="predicted"/>
<protein>
    <recommendedName>
        <fullName evidence="3">XRE family transcriptional regulator</fullName>
    </recommendedName>
</protein>
<dbReference type="STRING" id="162209.IJ22_17150"/>
<dbReference type="RefSeq" id="WP_062408415.1">
    <property type="nucleotide sequence ID" value="NZ_CP013652.1"/>
</dbReference>
<organism evidence="1 2">
    <name type="scientific">Paenibacillus naphthalenovorans</name>
    <dbReference type="NCBI Taxonomy" id="162209"/>
    <lineage>
        <taxon>Bacteria</taxon>
        <taxon>Bacillati</taxon>
        <taxon>Bacillota</taxon>
        <taxon>Bacilli</taxon>
        <taxon>Bacillales</taxon>
        <taxon>Paenibacillaceae</taxon>
        <taxon>Paenibacillus</taxon>
    </lineage>
</organism>
<evidence type="ECO:0000313" key="2">
    <source>
        <dbReference type="Proteomes" id="UP000061660"/>
    </source>
</evidence>
<dbReference type="Gene3D" id="1.10.260.40">
    <property type="entry name" value="lambda repressor-like DNA-binding domains"/>
    <property type="match status" value="1"/>
</dbReference>
<sequence length="79" mass="9031">MSRIEFTINDTLEELGITKNKLAVEAKLRPNLILELTSGDTKAIKIETLVRILDTINFIAHSQGVEKKYNVENIIRYTE</sequence>
<dbReference type="AlphaFoldDB" id="A0A0U2U6U2"/>
<name>A0A0U2U6U2_9BACL</name>
<dbReference type="GO" id="GO:0003677">
    <property type="term" value="F:DNA binding"/>
    <property type="evidence" value="ECO:0007669"/>
    <property type="project" value="InterPro"/>
</dbReference>
<dbReference type="SUPFAM" id="SSF47413">
    <property type="entry name" value="lambda repressor-like DNA-binding domains"/>
    <property type="match status" value="1"/>
</dbReference>
<gene>
    <name evidence="1" type="ORF">IJ22_17150</name>
</gene>